<feature type="region of interest" description="Disordered" evidence="1">
    <location>
        <begin position="1"/>
        <end position="52"/>
    </location>
</feature>
<dbReference type="Proteomes" id="UP000285326">
    <property type="component" value="Unassembled WGS sequence"/>
</dbReference>
<gene>
    <name evidence="2" type="ORF">GcM1_123004</name>
</gene>
<evidence type="ECO:0000313" key="2">
    <source>
        <dbReference type="EMBL" id="RKF84294.1"/>
    </source>
</evidence>
<comment type="caution">
    <text evidence="2">The sequence shown here is derived from an EMBL/GenBank/DDBJ whole genome shotgun (WGS) entry which is preliminary data.</text>
</comment>
<dbReference type="AlphaFoldDB" id="A0A420JBW8"/>
<proteinExistence type="predicted"/>
<evidence type="ECO:0000256" key="1">
    <source>
        <dbReference type="SAM" id="MobiDB-lite"/>
    </source>
</evidence>
<reference evidence="2 3" key="1">
    <citation type="journal article" date="2018" name="BMC Genomics">
        <title>Comparative genome analyses reveal sequence features reflecting distinct modes of host-adaptation between dicot and monocot powdery mildew.</title>
        <authorList>
            <person name="Wu Y."/>
            <person name="Ma X."/>
            <person name="Pan Z."/>
            <person name="Kale S.D."/>
            <person name="Song Y."/>
            <person name="King H."/>
            <person name="Zhang Q."/>
            <person name="Presley C."/>
            <person name="Deng X."/>
            <person name="Wei C.I."/>
            <person name="Xiao S."/>
        </authorList>
    </citation>
    <scope>NUCLEOTIDE SEQUENCE [LARGE SCALE GENOMIC DNA]</scope>
    <source>
        <strain evidence="2">UMSG1</strain>
    </source>
</reference>
<protein>
    <submittedName>
        <fullName evidence="2">Uncharacterized protein</fullName>
    </submittedName>
</protein>
<accession>A0A420JBW8</accession>
<feature type="non-terminal residue" evidence="2">
    <location>
        <position position="91"/>
    </location>
</feature>
<organism evidence="2 3">
    <name type="scientific">Golovinomyces cichoracearum</name>
    <dbReference type="NCBI Taxonomy" id="62708"/>
    <lineage>
        <taxon>Eukaryota</taxon>
        <taxon>Fungi</taxon>
        <taxon>Dikarya</taxon>
        <taxon>Ascomycota</taxon>
        <taxon>Pezizomycotina</taxon>
        <taxon>Leotiomycetes</taxon>
        <taxon>Erysiphales</taxon>
        <taxon>Erysiphaceae</taxon>
        <taxon>Golovinomyces</taxon>
    </lineage>
</organism>
<name>A0A420JBW8_9PEZI</name>
<dbReference type="EMBL" id="MCBS01012345">
    <property type="protein sequence ID" value="RKF84294.1"/>
    <property type="molecule type" value="Genomic_DNA"/>
</dbReference>
<evidence type="ECO:0000313" key="3">
    <source>
        <dbReference type="Proteomes" id="UP000285326"/>
    </source>
</evidence>
<sequence>MAISNFLNPVEEQGFIEGPETNHDLVLQDLITDHLGEQEEDDDEPDTQQPEPRIYSIQEAIRALQVVIEFTEGCSEVKTANMRGIERLEQE</sequence>